<gene>
    <name evidence="3" type="ORF">R9Z33_04535</name>
</gene>
<evidence type="ECO:0000313" key="3">
    <source>
        <dbReference type="EMBL" id="WPB86140.1"/>
    </source>
</evidence>
<name>A0ABZ0PM18_9PROT</name>
<feature type="chain" id="PRO_5045506008" evidence="2">
    <location>
        <begin position="27"/>
        <end position="328"/>
    </location>
</feature>
<dbReference type="Proteomes" id="UP001305521">
    <property type="component" value="Chromosome"/>
</dbReference>
<protein>
    <submittedName>
        <fullName evidence="3">Tripartite tricarboxylate transporter substrate-binding protein</fullName>
    </submittedName>
</protein>
<accession>A0ABZ0PM18</accession>
<dbReference type="EMBL" id="CP137852">
    <property type="protein sequence ID" value="WPB86140.1"/>
    <property type="molecule type" value="Genomic_DNA"/>
</dbReference>
<keyword evidence="2" id="KW-0732">Signal</keyword>
<dbReference type="Gene3D" id="3.40.190.10">
    <property type="entry name" value="Periplasmic binding protein-like II"/>
    <property type="match status" value="1"/>
</dbReference>
<organism evidence="3 4">
    <name type="scientific">Sediminicoccus rosea</name>
    <dbReference type="NCBI Taxonomy" id="1225128"/>
    <lineage>
        <taxon>Bacteria</taxon>
        <taxon>Pseudomonadati</taxon>
        <taxon>Pseudomonadota</taxon>
        <taxon>Alphaproteobacteria</taxon>
        <taxon>Acetobacterales</taxon>
        <taxon>Roseomonadaceae</taxon>
        <taxon>Sediminicoccus</taxon>
    </lineage>
</organism>
<dbReference type="PANTHER" id="PTHR42928">
    <property type="entry name" value="TRICARBOXYLATE-BINDING PROTEIN"/>
    <property type="match status" value="1"/>
</dbReference>
<dbReference type="Gene3D" id="3.40.190.150">
    <property type="entry name" value="Bordetella uptake gene, domain 1"/>
    <property type="match status" value="1"/>
</dbReference>
<evidence type="ECO:0000256" key="2">
    <source>
        <dbReference type="SAM" id="SignalP"/>
    </source>
</evidence>
<reference evidence="3 4" key="1">
    <citation type="submission" date="2023-11" db="EMBL/GenBank/DDBJ databases">
        <title>Arctic aerobic anoxygenic photoheterotroph Sediminicoccus rosea KRV36 adapts its photosynthesis to long days of polar summer.</title>
        <authorList>
            <person name="Tomasch J."/>
            <person name="Kopejtka K."/>
            <person name="Bily T."/>
            <person name="Gardiner A.T."/>
            <person name="Gardian Z."/>
            <person name="Shivaramu S."/>
            <person name="Koblizek M."/>
            <person name="Engelhardt F."/>
            <person name="Kaftan D."/>
        </authorList>
    </citation>
    <scope>NUCLEOTIDE SEQUENCE [LARGE SCALE GENOMIC DNA]</scope>
    <source>
        <strain evidence="3 4">R-30</strain>
    </source>
</reference>
<evidence type="ECO:0000313" key="4">
    <source>
        <dbReference type="Proteomes" id="UP001305521"/>
    </source>
</evidence>
<dbReference type="PIRSF" id="PIRSF017082">
    <property type="entry name" value="YflP"/>
    <property type="match status" value="1"/>
</dbReference>
<feature type="signal peptide" evidence="2">
    <location>
        <begin position="1"/>
        <end position="26"/>
    </location>
</feature>
<dbReference type="InterPro" id="IPR042100">
    <property type="entry name" value="Bug_dom1"/>
</dbReference>
<sequence length="328" mass="34290">MQRRHLFTAASLLAVPLLAPPGIARAQAAWRPDRPIRVVVPYAPGGTTDVVARIMAEPVSQIIGQPLVVENRPGGAAGLVGTDFVAKSTPDGHTIIVHSNGHAIAPALVARMPFDPVADFAGVSMCGRVPQVLCVNPRLPAQNLAELLALIRANPGRYHFASAGIGTAVHLGGEMFRAVNRLDIAPVHYRGGGPAMQGVITGEALFTVDPIASALGHIRGGNVRALVVAGAERAPTLPDVPSASELGMPEFAVDAWIIAMAPSRTPAPVVAALNGAFAMAQRQVAQRLAEQAVMPMPDLNTPEQIMGFVRSDMARYAAVMRGAGIRPE</sequence>
<dbReference type="InterPro" id="IPR005064">
    <property type="entry name" value="BUG"/>
</dbReference>
<evidence type="ECO:0000256" key="1">
    <source>
        <dbReference type="ARBA" id="ARBA00006987"/>
    </source>
</evidence>
<proteinExistence type="inferred from homology"/>
<dbReference type="RefSeq" id="WP_318650116.1">
    <property type="nucleotide sequence ID" value="NZ_CP137852.1"/>
</dbReference>
<comment type="similarity">
    <text evidence="1">Belongs to the UPF0065 (bug) family.</text>
</comment>
<keyword evidence="4" id="KW-1185">Reference proteome</keyword>
<dbReference type="PANTHER" id="PTHR42928:SF5">
    <property type="entry name" value="BLR1237 PROTEIN"/>
    <property type="match status" value="1"/>
</dbReference>
<dbReference type="Pfam" id="PF03401">
    <property type="entry name" value="TctC"/>
    <property type="match status" value="1"/>
</dbReference>